<feature type="domain" description="ABC transmembrane type-1" evidence="8">
    <location>
        <begin position="46"/>
        <end position="226"/>
    </location>
</feature>
<evidence type="ECO:0000256" key="6">
    <source>
        <dbReference type="ARBA" id="ARBA00023136"/>
    </source>
</evidence>
<keyword evidence="6 7" id="KW-0472">Membrane</keyword>
<dbReference type="Proteomes" id="UP001589867">
    <property type="component" value="Unassembled WGS sequence"/>
</dbReference>
<feature type="transmembrane region" description="Helical" evidence="7">
    <location>
        <begin position="176"/>
        <end position="199"/>
    </location>
</feature>
<dbReference type="RefSeq" id="WP_377256402.1">
    <property type="nucleotide sequence ID" value="NZ_JBHLUH010000060.1"/>
</dbReference>
<evidence type="ECO:0000256" key="4">
    <source>
        <dbReference type="ARBA" id="ARBA00022692"/>
    </source>
</evidence>
<evidence type="ECO:0000256" key="7">
    <source>
        <dbReference type="RuleBase" id="RU363032"/>
    </source>
</evidence>
<feature type="transmembrane region" description="Helical" evidence="7">
    <location>
        <begin position="84"/>
        <end position="106"/>
    </location>
</feature>
<sequence>MGFLAIVLAVWQIGGDDSTRLGLPTLTRTLSSALDLTTTGELPRGLAQSNLAMVAGYLLALLVAVPLGLAMGSLGWVGRLTRPYLVALIAIPMIAILPLIQAIFGLGLGSRIVVVFLFAFVYIALNAEVGARTVPPQLREMAHSFGASRSQVLRTVVLPHAFPVIMAGARLGLGRAITGMVLAELFLVSSGIGSVLSFYRTRFDSGAVFAIILALVLEGVVIMALARMLERRLVRHGDGR</sequence>
<comment type="subcellular location">
    <subcellularLocation>
        <location evidence="1 7">Cell membrane</location>
        <topology evidence="1 7">Multi-pass membrane protein</topology>
    </subcellularLocation>
</comment>
<dbReference type="SUPFAM" id="SSF161098">
    <property type="entry name" value="MetI-like"/>
    <property type="match status" value="1"/>
</dbReference>
<keyword evidence="3" id="KW-1003">Cell membrane</keyword>
<evidence type="ECO:0000313" key="10">
    <source>
        <dbReference type="Proteomes" id="UP001589867"/>
    </source>
</evidence>
<evidence type="ECO:0000256" key="2">
    <source>
        <dbReference type="ARBA" id="ARBA00022448"/>
    </source>
</evidence>
<proteinExistence type="inferred from homology"/>
<evidence type="ECO:0000256" key="5">
    <source>
        <dbReference type="ARBA" id="ARBA00022989"/>
    </source>
</evidence>
<dbReference type="PANTHER" id="PTHR30151:SF41">
    <property type="entry name" value="ABC TRANSPORTER PERMEASE PROTEIN"/>
    <property type="match status" value="1"/>
</dbReference>
<dbReference type="InterPro" id="IPR035906">
    <property type="entry name" value="MetI-like_sf"/>
</dbReference>
<gene>
    <name evidence="9" type="ORF">ACFFIA_28740</name>
</gene>
<evidence type="ECO:0000256" key="3">
    <source>
        <dbReference type="ARBA" id="ARBA00022475"/>
    </source>
</evidence>
<comment type="similarity">
    <text evidence="7">Belongs to the binding-protein-dependent transport system permease family.</text>
</comment>
<evidence type="ECO:0000256" key="1">
    <source>
        <dbReference type="ARBA" id="ARBA00004651"/>
    </source>
</evidence>
<organism evidence="9 10">
    <name type="scientific">Phytohabitans kaempferiae</name>
    <dbReference type="NCBI Taxonomy" id="1620943"/>
    <lineage>
        <taxon>Bacteria</taxon>
        <taxon>Bacillati</taxon>
        <taxon>Actinomycetota</taxon>
        <taxon>Actinomycetes</taxon>
        <taxon>Micromonosporales</taxon>
        <taxon>Micromonosporaceae</taxon>
    </lineage>
</organism>
<name>A0ABV6MA92_9ACTN</name>
<dbReference type="CDD" id="cd06261">
    <property type="entry name" value="TM_PBP2"/>
    <property type="match status" value="1"/>
</dbReference>
<feature type="transmembrane region" description="Helical" evidence="7">
    <location>
        <begin position="205"/>
        <end position="226"/>
    </location>
</feature>
<keyword evidence="4 7" id="KW-0812">Transmembrane</keyword>
<comment type="caution">
    <text evidence="9">The sequence shown here is derived from an EMBL/GenBank/DDBJ whole genome shotgun (WGS) entry which is preliminary data.</text>
</comment>
<keyword evidence="5 7" id="KW-1133">Transmembrane helix</keyword>
<accession>A0ABV6MA92</accession>
<keyword evidence="2 7" id="KW-0813">Transport</keyword>
<evidence type="ECO:0000313" key="9">
    <source>
        <dbReference type="EMBL" id="MFC0531641.1"/>
    </source>
</evidence>
<dbReference type="PANTHER" id="PTHR30151">
    <property type="entry name" value="ALKANE SULFONATE ABC TRANSPORTER-RELATED, MEMBRANE SUBUNIT"/>
    <property type="match status" value="1"/>
</dbReference>
<dbReference type="PROSITE" id="PS50928">
    <property type="entry name" value="ABC_TM1"/>
    <property type="match status" value="1"/>
</dbReference>
<dbReference type="Pfam" id="PF00528">
    <property type="entry name" value="BPD_transp_1"/>
    <property type="match status" value="1"/>
</dbReference>
<feature type="transmembrane region" description="Helical" evidence="7">
    <location>
        <begin position="54"/>
        <end position="77"/>
    </location>
</feature>
<protein>
    <submittedName>
        <fullName evidence="9">ABC transporter permease</fullName>
    </submittedName>
</protein>
<dbReference type="Gene3D" id="1.10.3720.10">
    <property type="entry name" value="MetI-like"/>
    <property type="match status" value="1"/>
</dbReference>
<feature type="transmembrane region" description="Helical" evidence="7">
    <location>
        <begin position="112"/>
        <end position="131"/>
    </location>
</feature>
<dbReference type="EMBL" id="JBHLUH010000060">
    <property type="protein sequence ID" value="MFC0531641.1"/>
    <property type="molecule type" value="Genomic_DNA"/>
</dbReference>
<reference evidence="9 10" key="1">
    <citation type="submission" date="2024-09" db="EMBL/GenBank/DDBJ databases">
        <authorList>
            <person name="Sun Q."/>
            <person name="Mori K."/>
        </authorList>
    </citation>
    <scope>NUCLEOTIDE SEQUENCE [LARGE SCALE GENOMIC DNA]</scope>
    <source>
        <strain evidence="9 10">TBRC 3947</strain>
    </source>
</reference>
<dbReference type="InterPro" id="IPR000515">
    <property type="entry name" value="MetI-like"/>
</dbReference>
<keyword evidence="10" id="KW-1185">Reference proteome</keyword>
<evidence type="ECO:0000259" key="8">
    <source>
        <dbReference type="PROSITE" id="PS50928"/>
    </source>
</evidence>